<dbReference type="PANTHER" id="PTHR10459:SF60">
    <property type="entry name" value="POLY [ADP-RIBOSE] POLYMERASE 2"/>
    <property type="match status" value="1"/>
</dbReference>
<dbReference type="HOGENOM" id="CLU_311464_0_0_1"/>
<reference evidence="9" key="1">
    <citation type="submission" date="2012-04" db="EMBL/GenBank/DDBJ databases">
        <title>The Genome Sequence of Fusarium oxysporum melonis.</title>
        <authorList>
            <consortium name="The Broad Institute Genome Sequencing Platform"/>
            <person name="Ma L.-J."/>
            <person name="Gale L.R."/>
            <person name="Schwartz D.C."/>
            <person name="Zhou S."/>
            <person name="Corby-Kistler H."/>
            <person name="Young S.K."/>
            <person name="Zeng Q."/>
            <person name="Gargeya S."/>
            <person name="Fitzgerald M."/>
            <person name="Haas B."/>
            <person name="Abouelleil A."/>
            <person name="Alvarado L."/>
            <person name="Arachchi H.M."/>
            <person name="Berlin A."/>
            <person name="Brown A."/>
            <person name="Chapman S.B."/>
            <person name="Chen Z."/>
            <person name="Dunbar C."/>
            <person name="Freedman E."/>
            <person name="Gearin G."/>
            <person name="Goldberg J."/>
            <person name="Griggs A."/>
            <person name="Gujja S."/>
            <person name="Heiman D."/>
            <person name="Howarth C."/>
            <person name="Larson L."/>
            <person name="Lui A."/>
            <person name="MacDonald P.J.P."/>
            <person name="Montmayeur A."/>
            <person name="Murphy C."/>
            <person name="Neiman D."/>
            <person name="Pearson M."/>
            <person name="Priest M."/>
            <person name="Roberts A."/>
            <person name="Saif S."/>
            <person name="Shea T."/>
            <person name="Shenoy N."/>
            <person name="Sisk P."/>
            <person name="Stolte C."/>
            <person name="Sykes S."/>
            <person name="Wortman J."/>
            <person name="Nusbaum C."/>
            <person name="Birren B."/>
        </authorList>
    </citation>
    <scope>NUCLEOTIDE SEQUENCE</scope>
    <source>
        <strain evidence="9">26406</strain>
    </source>
</reference>
<protein>
    <recommendedName>
        <fullName evidence="1">NAD(+) ADP-ribosyltransferase</fullName>
        <ecNumber evidence="1">2.4.2.30</ecNumber>
    </recommendedName>
</protein>
<dbReference type="GO" id="GO:0070212">
    <property type="term" value="P:protein poly-ADP-ribosylation"/>
    <property type="evidence" value="ECO:0007669"/>
    <property type="project" value="TreeGrafter"/>
</dbReference>
<dbReference type="CDD" id="cd07997">
    <property type="entry name" value="WGR_PARP"/>
    <property type="match status" value="1"/>
</dbReference>
<dbReference type="GO" id="GO:0005730">
    <property type="term" value="C:nucleolus"/>
    <property type="evidence" value="ECO:0007669"/>
    <property type="project" value="TreeGrafter"/>
</dbReference>
<dbReference type="Pfam" id="PF05406">
    <property type="entry name" value="WGR"/>
    <property type="match status" value="1"/>
</dbReference>
<evidence type="ECO:0000259" key="7">
    <source>
        <dbReference type="PROSITE" id="PS51060"/>
    </source>
</evidence>
<organism evidence="9">
    <name type="scientific">Fusarium oxysporum f. sp. melonis 26406</name>
    <dbReference type="NCBI Taxonomy" id="1089452"/>
    <lineage>
        <taxon>Eukaryota</taxon>
        <taxon>Fungi</taxon>
        <taxon>Dikarya</taxon>
        <taxon>Ascomycota</taxon>
        <taxon>Pezizomycotina</taxon>
        <taxon>Sordariomycetes</taxon>
        <taxon>Hypocreomycetidae</taxon>
        <taxon>Hypocreales</taxon>
        <taxon>Nectriaceae</taxon>
        <taxon>Fusarium</taxon>
        <taxon>Fusarium oxysporum species complex</taxon>
    </lineage>
</organism>
<proteinExistence type="predicted"/>
<accession>W9Z247</accession>
<feature type="domain" description="PARP alpha-helical" evidence="7">
    <location>
        <begin position="803"/>
        <end position="929"/>
    </location>
</feature>
<dbReference type="SUPFAM" id="SSF47587">
    <property type="entry name" value="Domain of poly(ADP-ribose) polymerase"/>
    <property type="match status" value="1"/>
</dbReference>
<dbReference type="GO" id="GO:1990404">
    <property type="term" value="F:NAD+-protein mono-ADP-ribosyltransferase activity"/>
    <property type="evidence" value="ECO:0007669"/>
    <property type="project" value="TreeGrafter"/>
</dbReference>
<name>W9Z247_FUSOX</name>
<feature type="compositionally biased region" description="Polar residues" evidence="6">
    <location>
        <begin position="653"/>
        <end position="665"/>
    </location>
</feature>
<keyword evidence="4" id="KW-0520">NAD</keyword>
<evidence type="ECO:0000256" key="5">
    <source>
        <dbReference type="ARBA" id="ARBA00033987"/>
    </source>
</evidence>
<dbReference type="PROSITE" id="PS51977">
    <property type="entry name" value="WGR"/>
    <property type="match status" value="1"/>
</dbReference>
<dbReference type="InterPro" id="IPR008893">
    <property type="entry name" value="WGR_domain"/>
</dbReference>
<feature type="compositionally biased region" description="Basic residues" evidence="6">
    <location>
        <begin position="668"/>
        <end position="681"/>
    </location>
</feature>
<dbReference type="Pfam" id="PF02877">
    <property type="entry name" value="PARP_reg"/>
    <property type="match status" value="1"/>
</dbReference>
<keyword evidence="3" id="KW-0808">Transferase</keyword>
<dbReference type="GO" id="GO:0003950">
    <property type="term" value="F:NAD+ poly-ADP-ribosyltransferase activity"/>
    <property type="evidence" value="ECO:0007669"/>
    <property type="project" value="UniProtKB-EC"/>
</dbReference>
<dbReference type="InterPro" id="IPR036616">
    <property type="entry name" value="Poly(ADP-ribose)pol_reg_dom_sf"/>
</dbReference>
<evidence type="ECO:0000256" key="6">
    <source>
        <dbReference type="SAM" id="MobiDB-lite"/>
    </source>
</evidence>
<evidence type="ECO:0000256" key="4">
    <source>
        <dbReference type="ARBA" id="ARBA00023027"/>
    </source>
</evidence>
<feature type="region of interest" description="Disordered" evidence="6">
    <location>
        <begin position="622"/>
        <end position="708"/>
    </location>
</feature>
<dbReference type="InterPro" id="IPR036930">
    <property type="entry name" value="WGR_dom_sf"/>
</dbReference>
<dbReference type="GO" id="GO:0006302">
    <property type="term" value="P:double-strand break repair"/>
    <property type="evidence" value="ECO:0007669"/>
    <property type="project" value="TreeGrafter"/>
</dbReference>
<feature type="compositionally biased region" description="Polar residues" evidence="6">
    <location>
        <begin position="622"/>
        <end position="638"/>
    </location>
</feature>
<dbReference type="SUPFAM" id="SSF142921">
    <property type="entry name" value="WGR domain-like"/>
    <property type="match status" value="1"/>
</dbReference>
<evidence type="ECO:0000313" key="9">
    <source>
        <dbReference type="EMBL" id="EXK25455.1"/>
    </source>
</evidence>
<evidence type="ECO:0000256" key="3">
    <source>
        <dbReference type="ARBA" id="ARBA00022679"/>
    </source>
</evidence>
<feature type="domain" description="WGR" evidence="8">
    <location>
        <begin position="713"/>
        <end position="817"/>
    </location>
</feature>
<sequence length="943" mass="107870">MDISEWYTAKNFKEVLHLNSDYIEDSHDGCPCSSPYNDHPRKDCESKDDYGMLKELCRKGLLVMGDPERDWRGNRQRSAQGVYEQIPYLEFIMHERPSTMRNILLGLEHDPRLTVGCWSERERLFTGKRVPFRQRRQADTKIDQVEYRYGRDLSLKSFCLDGVKAFKDQDIFICAVAKNMGWDEDFNLASQVSKHITRPSMWNDIQKWPELLRENDWYIRRSRRKGSHSSSPYLGFPRMDCETDEEYRSLTQLTENGLLVLGGQGLDKGPDWRGGRLTRNQRMEYRGIPCLEFIVHEETVPNLISNLLADKELTVVVRGGKSGLTRSQTTKFCDRMERELQPGASWKAQLTTPEQSLEDLCLNRVKILRRQNVSICTVAMRITENNKEELEGGEAAFIKATTKFDLIDKIAAHIENPRNLDHAKNPCQLFKLYDTYIDRNFQTEDVEKSKMLLRNELLALENRIEIREDWKGWKIPLLKFAFIQSPTKENFISKLFQDPELAVGCWNGNDGSFRHMKMNTTCSTIYATFEQFIYHDEDGDNDDDGIQEEDAQCYSEDYGTSLRGEVLEHVKALKDRDVLICIVAMRANKLIEDRDTGALSKAIENFDITKRVADHLEAVNSGATDVESTISRRQSATIDHQKARPLLAKNAKQKLSQTTSRANPNASKHAKAKAGAKGKSKGKVEDQSESPLKSRGRKKQDTQCRHKAQNDPTYHVWYDPVACHVYDACFVLANSDANSNKFYIIQVVKDLKSPTFWTRTRYGRVGKTGRTDILGDGSRDEAVKIFKKKLNDKTHPARSNRTQGSESDKYTIVERSYNLDPGAEKVIFSQNYDATKLPLGHLTEATITKGFQCLQELAHLLDTPSLASGKYKCSKVIATEKLFNKYYSQIPHGFGPKVPPVILDNTILEKELDLLHSISNMKDAGEIMKLHRNSMSTGSEIIN</sequence>
<dbReference type="AlphaFoldDB" id="W9Z247"/>
<gene>
    <name evidence="9" type="ORF">FOMG_17882</name>
</gene>
<dbReference type="Proteomes" id="UP000030703">
    <property type="component" value="Unassembled WGS sequence"/>
</dbReference>
<dbReference type="SMART" id="SM00773">
    <property type="entry name" value="WGR"/>
    <property type="match status" value="1"/>
</dbReference>
<comment type="catalytic activity">
    <reaction evidence="5">
        <text>NAD(+) + (ADP-D-ribosyl)n-acceptor = nicotinamide + (ADP-D-ribosyl)n+1-acceptor + H(+).</text>
        <dbReference type="EC" id="2.4.2.30"/>
    </reaction>
</comment>
<dbReference type="EMBL" id="KI980359">
    <property type="protein sequence ID" value="EXK25455.1"/>
    <property type="molecule type" value="Genomic_DNA"/>
</dbReference>
<dbReference type="VEuPathDB" id="FungiDB:FOMG_17882"/>
<evidence type="ECO:0000256" key="2">
    <source>
        <dbReference type="ARBA" id="ARBA00022676"/>
    </source>
</evidence>
<dbReference type="Gene3D" id="1.20.142.10">
    <property type="entry name" value="Poly(ADP-ribose) polymerase, regulatory domain"/>
    <property type="match status" value="1"/>
</dbReference>
<keyword evidence="2" id="KW-0328">Glycosyltransferase</keyword>
<dbReference type="InterPro" id="IPR050800">
    <property type="entry name" value="ARTD/PARP"/>
</dbReference>
<evidence type="ECO:0000259" key="8">
    <source>
        <dbReference type="PROSITE" id="PS51977"/>
    </source>
</evidence>
<dbReference type="Gene3D" id="2.20.140.10">
    <property type="entry name" value="WGR domain"/>
    <property type="match status" value="1"/>
</dbReference>
<dbReference type="PANTHER" id="PTHR10459">
    <property type="entry name" value="DNA LIGASE"/>
    <property type="match status" value="1"/>
</dbReference>
<dbReference type="InterPro" id="IPR004102">
    <property type="entry name" value="Poly(ADP-ribose)pol_reg_dom"/>
</dbReference>
<reference evidence="9" key="2">
    <citation type="submission" date="2014-02" db="EMBL/GenBank/DDBJ databases">
        <title>Annotation of the Genome Sequence of Fusarium oxysporum f. sp. melonis 26406.</title>
        <authorList>
            <consortium name="The Broad Institute Genomics Platform"/>
            <person name="Ma L.-J."/>
            <person name="Corby-Kistler H."/>
            <person name="Broz K."/>
            <person name="Gale L.R."/>
            <person name="Jonkers W."/>
            <person name="O'Donnell K."/>
            <person name="Ploetz R."/>
            <person name="Steinberg C."/>
            <person name="Schwartz D.C."/>
            <person name="VanEtten H."/>
            <person name="Zhou S."/>
            <person name="Young S.K."/>
            <person name="Zeng Q."/>
            <person name="Gargeya S."/>
            <person name="Fitzgerald M."/>
            <person name="Abouelleil A."/>
            <person name="Alvarado L."/>
            <person name="Chapman S.B."/>
            <person name="Gainer-Dewar J."/>
            <person name="Goldberg J."/>
            <person name="Griggs A."/>
            <person name="Gujja S."/>
            <person name="Hansen M."/>
            <person name="Howarth C."/>
            <person name="Imamovic A."/>
            <person name="Ireland A."/>
            <person name="Larimer J."/>
            <person name="McCowan C."/>
            <person name="Murphy C."/>
            <person name="Pearson M."/>
            <person name="Poon T.W."/>
            <person name="Priest M."/>
            <person name="Roberts A."/>
            <person name="Saif S."/>
            <person name="Shea T."/>
            <person name="Sykes S."/>
            <person name="Wortman J."/>
            <person name="Nusbaum C."/>
            <person name="Birren B."/>
        </authorList>
    </citation>
    <scope>NUCLEOTIDE SEQUENCE</scope>
    <source>
        <strain evidence="9">26406</strain>
    </source>
</reference>
<evidence type="ECO:0000256" key="1">
    <source>
        <dbReference type="ARBA" id="ARBA00012020"/>
    </source>
</evidence>
<dbReference type="PROSITE" id="PS51060">
    <property type="entry name" value="PARP_ALPHA_HD"/>
    <property type="match status" value="1"/>
</dbReference>
<dbReference type="EC" id="2.4.2.30" evidence="1"/>